<sequence>MVELRNYDIDTYQWLLKIPPHHWDRSHFSYKYTLTVISVNELLGRAISDMLLNNLCEVFNSELVKGRDKPIIIYQIVPNEESLQCDEGVKQVSRPLIPTGTRILEANTTLASKYHARWNGGQNYQVKVPWNDQHVVDMGKRECSSRKWELNGIPCKHAIANLNEMTDNPEKVGELYTYGHKVYWLDTWKEMYSFKSDCPTTLVPPPHKKAIGRPKKKKRITAEERIEIQQRKSQANC</sequence>
<evidence type="ECO:0000256" key="2">
    <source>
        <dbReference type="ARBA" id="ARBA00022771"/>
    </source>
</evidence>
<dbReference type="EMBL" id="NBSK02000009">
    <property type="protein sequence ID" value="KAJ0187703.1"/>
    <property type="molecule type" value="Genomic_DNA"/>
</dbReference>
<dbReference type="InterPro" id="IPR007527">
    <property type="entry name" value="Znf_SWIM"/>
</dbReference>
<accession>A0A9R1UIV6</accession>
<dbReference type="Pfam" id="PF04434">
    <property type="entry name" value="SWIM"/>
    <property type="match status" value="1"/>
</dbReference>
<dbReference type="Proteomes" id="UP000235145">
    <property type="component" value="Unassembled WGS sequence"/>
</dbReference>
<evidence type="ECO:0000259" key="5">
    <source>
        <dbReference type="PROSITE" id="PS50966"/>
    </source>
</evidence>
<evidence type="ECO:0000313" key="6">
    <source>
        <dbReference type="EMBL" id="KAJ0187703.1"/>
    </source>
</evidence>
<dbReference type="PROSITE" id="PS50966">
    <property type="entry name" value="ZF_SWIM"/>
    <property type="match status" value="1"/>
</dbReference>
<keyword evidence="1" id="KW-0479">Metal-binding</keyword>
<name>A0A9R1UIV6_LACSA</name>
<evidence type="ECO:0000313" key="7">
    <source>
        <dbReference type="Proteomes" id="UP000235145"/>
    </source>
</evidence>
<keyword evidence="7" id="KW-1185">Reference proteome</keyword>
<dbReference type="SMART" id="SM00575">
    <property type="entry name" value="ZnF_PMZ"/>
    <property type="match status" value="1"/>
</dbReference>
<dbReference type="PANTHER" id="PTHR31973:SF190">
    <property type="entry name" value="MULE TRANSPOSASE DOMAIN-CONTAINING PROTEIN"/>
    <property type="match status" value="1"/>
</dbReference>
<evidence type="ECO:0000256" key="4">
    <source>
        <dbReference type="PROSITE-ProRule" id="PRU00325"/>
    </source>
</evidence>
<proteinExistence type="predicted"/>
<feature type="domain" description="SWIM-type" evidence="5">
    <location>
        <begin position="124"/>
        <end position="166"/>
    </location>
</feature>
<keyword evidence="3" id="KW-0862">Zinc</keyword>
<protein>
    <recommendedName>
        <fullName evidence="5">SWIM-type domain-containing protein</fullName>
    </recommendedName>
</protein>
<dbReference type="GO" id="GO:0008270">
    <property type="term" value="F:zinc ion binding"/>
    <property type="evidence" value="ECO:0007669"/>
    <property type="project" value="UniProtKB-KW"/>
</dbReference>
<reference evidence="6 7" key="1">
    <citation type="journal article" date="2017" name="Nat. Commun.">
        <title>Genome assembly with in vitro proximity ligation data and whole-genome triplication in lettuce.</title>
        <authorList>
            <person name="Reyes-Chin-Wo S."/>
            <person name="Wang Z."/>
            <person name="Yang X."/>
            <person name="Kozik A."/>
            <person name="Arikit S."/>
            <person name="Song C."/>
            <person name="Xia L."/>
            <person name="Froenicke L."/>
            <person name="Lavelle D.O."/>
            <person name="Truco M.J."/>
            <person name="Xia R."/>
            <person name="Zhu S."/>
            <person name="Xu C."/>
            <person name="Xu H."/>
            <person name="Xu X."/>
            <person name="Cox K."/>
            <person name="Korf I."/>
            <person name="Meyers B.C."/>
            <person name="Michelmore R.W."/>
        </authorList>
    </citation>
    <scope>NUCLEOTIDE SEQUENCE [LARGE SCALE GENOMIC DNA]</scope>
    <source>
        <strain evidence="7">cv. Salinas</strain>
        <tissue evidence="6">Seedlings</tissue>
    </source>
</reference>
<dbReference type="PANTHER" id="PTHR31973">
    <property type="entry name" value="POLYPROTEIN, PUTATIVE-RELATED"/>
    <property type="match status" value="1"/>
</dbReference>
<evidence type="ECO:0000256" key="1">
    <source>
        <dbReference type="ARBA" id="ARBA00022723"/>
    </source>
</evidence>
<evidence type="ECO:0000256" key="3">
    <source>
        <dbReference type="ARBA" id="ARBA00022833"/>
    </source>
</evidence>
<dbReference type="InterPro" id="IPR006564">
    <property type="entry name" value="Znf_PMZ"/>
</dbReference>
<keyword evidence="2 4" id="KW-0863">Zinc-finger</keyword>
<comment type="caution">
    <text evidence="6">The sequence shown here is derived from an EMBL/GenBank/DDBJ whole genome shotgun (WGS) entry which is preliminary data.</text>
</comment>
<organism evidence="6 7">
    <name type="scientific">Lactuca sativa</name>
    <name type="common">Garden lettuce</name>
    <dbReference type="NCBI Taxonomy" id="4236"/>
    <lineage>
        <taxon>Eukaryota</taxon>
        <taxon>Viridiplantae</taxon>
        <taxon>Streptophyta</taxon>
        <taxon>Embryophyta</taxon>
        <taxon>Tracheophyta</taxon>
        <taxon>Spermatophyta</taxon>
        <taxon>Magnoliopsida</taxon>
        <taxon>eudicotyledons</taxon>
        <taxon>Gunneridae</taxon>
        <taxon>Pentapetalae</taxon>
        <taxon>asterids</taxon>
        <taxon>campanulids</taxon>
        <taxon>Asterales</taxon>
        <taxon>Asteraceae</taxon>
        <taxon>Cichorioideae</taxon>
        <taxon>Cichorieae</taxon>
        <taxon>Lactucinae</taxon>
        <taxon>Lactuca</taxon>
    </lineage>
</organism>
<dbReference type="AlphaFoldDB" id="A0A9R1UIV6"/>
<gene>
    <name evidence="6" type="ORF">LSAT_V11C900486270</name>
</gene>